<dbReference type="Proteomes" id="UP000237000">
    <property type="component" value="Unassembled WGS sequence"/>
</dbReference>
<keyword evidence="2" id="KW-1185">Reference proteome</keyword>
<protein>
    <submittedName>
        <fullName evidence="1">Uncharacterized protein</fullName>
    </submittedName>
</protein>
<dbReference type="Gene3D" id="3.30.470.30">
    <property type="entry name" value="DNA ligase/mRNA capping enzyme"/>
    <property type="match status" value="1"/>
</dbReference>
<gene>
    <name evidence="1" type="ORF">TorRG33x02_252620</name>
</gene>
<organism evidence="1 2">
    <name type="scientific">Trema orientale</name>
    <name type="common">Charcoal tree</name>
    <name type="synonym">Celtis orientalis</name>
    <dbReference type="NCBI Taxonomy" id="63057"/>
    <lineage>
        <taxon>Eukaryota</taxon>
        <taxon>Viridiplantae</taxon>
        <taxon>Streptophyta</taxon>
        <taxon>Embryophyta</taxon>
        <taxon>Tracheophyta</taxon>
        <taxon>Spermatophyta</taxon>
        <taxon>Magnoliopsida</taxon>
        <taxon>eudicotyledons</taxon>
        <taxon>Gunneridae</taxon>
        <taxon>Pentapetalae</taxon>
        <taxon>rosids</taxon>
        <taxon>fabids</taxon>
        <taxon>Rosales</taxon>
        <taxon>Cannabaceae</taxon>
        <taxon>Trema</taxon>
    </lineage>
</organism>
<name>A0A2P5DFS0_TREOI</name>
<evidence type="ECO:0000313" key="1">
    <source>
        <dbReference type="EMBL" id="PON72142.1"/>
    </source>
</evidence>
<dbReference type="EMBL" id="JXTC01000273">
    <property type="protein sequence ID" value="PON72142.1"/>
    <property type="molecule type" value="Genomic_DNA"/>
</dbReference>
<reference evidence="2" key="1">
    <citation type="submission" date="2016-06" db="EMBL/GenBank/DDBJ databases">
        <title>Parallel loss of symbiosis genes in relatives of nitrogen-fixing non-legume Parasponia.</title>
        <authorList>
            <person name="Van Velzen R."/>
            <person name="Holmer R."/>
            <person name="Bu F."/>
            <person name="Rutten L."/>
            <person name="Van Zeijl A."/>
            <person name="Liu W."/>
            <person name="Santuari L."/>
            <person name="Cao Q."/>
            <person name="Sharma T."/>
            <person name="Shen D."/>
            <person name="Roswanjaya Y."/>
            <person name="Wardhani T."/>
            <person name="Kalhor M.S."/>
            <person name="Jansen J."/>
            <person name="Van den Hoogen J."/>
            <person name="Gungor B."/>
            <person name="Hartog M."/>
            <person name="Hontelez J."/>
            <person name="Verver J."/>
            <person name="Yang W.-C."/>
            <person name="Schijlen E."/>
            <person name="Repin R."/>
            <person name="Schilthuizen M."/>
            <person name="Schranz E."/>
            <person name="Heidstra R."/>
            <person name="Miyata K."/>
            <person name="Fedorova E."/>
            <person name="Kohlen W."/>
            <person name="Bisseling T."/>
            <person name="Smit S."/>
            <person name="Geurts R."/>
        </authorList>
    </citation>
    <scope>NUCLEOTIDE SEQUENCE [LARGE SCALE GENOMIC DNA]</scope>
    <source>
        <strain evidence="2">cv. RG33-2</strain>
    </source>
</reference>
<dbReference type="OrthoDB" id="10003593at2759"/>
<dbReference type="InParanoid" id="A0A2P5DFS0"/>
<proteinExistence type="predicted"/>
<comment type="caution">
    <text evidence="1">The sequence shown here is derived from an EMBL/GenBank/DDBJ whole genome shotgun (WGS) entry which is preliminary data.</text>
</comment>
<dbReference type="STRING" id="63057.A0A2P5DFS0"/>
<dbReference type="AlphaFoldDB" id="A0A2P5DFS0"/>
<accession>A0A2P5DFS0</accession>
<evidence type="ECO:0000313" key="2">
    <source>
        <dbReference type="Proteomes" id="UP000237000"/>
    </source>
</evidence>
<sequence length="103" mass="11603">MGKSSSRISNGTTIYAVYTRDPRSPINSSGGALAAASEPEDFELVPDPKPEHIARISSKELDVHQASKLRDLEARKWFARQLMLPKWMIDVPDRLPHDWFASL</sequence>